<dbReference type="OrthoDB" id="5652175at2"/>
<dbReference type="Pfam" id="PF19776">
    <property type="entry name" value="DUF6262"/>
    <property type="match status" value="1"/>
</dbReference>
<evidence type="ECO:0008006" key="4">
    <source>
        <dbReference type="Google" id="ProtNLM"/>
    </source>
</evidence>
<evidence type="ECO:0000313" key="3">
    <source>
        <dbReference type="Proteomes" id="UP000054618"/>
    </source>
</evidence>
<dbReference type="RefSeq" id="WP_058508280.1">
    <property type="nucleotide sequence ID" value="NZ_CAAAIK010000059.1"/>
</dbReference>
<dbReference type="InterPro" id="IPR046229">
    <property type="entry name" value="TnpC-like"/>
</dbReference>
<feature type="coiled-coil region" evidence="1">
    <location>
        <begin position="78"/>
        <end position="119"/>
    </location>
</feature>
<accession>A0A0W0XTN8</accession>
<organism evidence="2 3">
    <name type="scientific">Legionella quinlivanii</name>
    <dbReference type="NCBI Taxonomy" id="45073"/>
    <lineage>
        <taxon>Bacteria</taxon>
        <taxon>Pseudomonadati</taxon>
        <taxon>Pseudomonadota</taxon>
        <taxon>Gammaproteobacteria</taxon>
        <taxon>Legionellales</taxon>
        <taxon>Legionellaceae</taxon>
        <taxon>Legionella</taxon>
    </lineage>
</organism>
<gene>
    <name evidence="2" type="ORF">Lqui_2189</name>
</gene>
<proteinExistence type="predicted"/>
<protein>
    <recommendedName>
        <fullName evidence="4">Transposase</fullName>
    </recommendedName>
</protein>
<reference evidence="2 3" key="1">
    <citation type="submission" date="2015-11" db="EMBL/GenBank/DDBJ databases">
        <title>Genomic analysis of 38 Legionella species identifies large and diverse effector repertoires.</title>
        <authorList>
            <person name="Burstein D."/>
            <person name="Amaro F."/>
            <person name="Zusman T."/>
            <person name="Lifshitz Z."/>
            <person name="Cohen O."/>
            <person name="Gilbert J.A."/>
            <person name="Pupko T."/>
            <person name="Shuman H.A."/>
            <person name="Segal G."/>
        </authorList>
    </citation>
    <scope>NUCLEOTIDE SEQUENCE [LARGE SCALE GENOMIC DNA]</scope>
    <source>
        <strain evidence="2 3">CDC#1442-AUS-E</strain>
    </source>
</reference>
<dbReference type="STRING" id="45073.Lqui_2189"/>
<evidence type="ECO:0000256" key="1">
    <source>
        <dbReference type="SAM" id="Coils"/>
    </source>
</evidence>
<evidence type="ECO:0000313" key="2">
    <source>
        <dbReference type="EMBL" id="KTD47925.1"/>
    </source>
</evidence>
<keyword evidence="3" id="KW-1185">Reference proteome</keyword>
<name>A0A0W0XTN8_9GAMM</name>
<dbReference type="AlphaFoldDB" id="A0A0W0XTN8"/>
<sequence length="127" mass="14924">MTKFIKQTEGIVKASKEKKIETIQKVVEALDLMEKESIPINYLSVYKFTGVSRSWLYKESAIKSRIEKAKERVNNQLMRDQAIQLKVKEKEIEILSKQNKMLRKQIDELRKQLEVSYAAIYKTIGTR</sequence>
<comment type="caution">
    <text evidence="2">The sequence shown here is derived from an EMBL/GenBank/DDBJ whole genome shotgun (WGS) entry which is preliminary data.</text>
</comment>
<dbReference type="EMBL" id="LNYS01000018">
    <property type="protein sequence ID" value="KTD47925.1"/>
    <property type="molecule type" value="Genomic_DNA"/>
</dbReference>
<dbReference type="PATRIC" id="fig|45073.5.peg.2311"/>
<dbReference type="Proteomes" id="UP000054618">
    <property type="component" value="Unassembled WGS sequence"/>
</dbReference>
<keyword evidence="1" id="KW-0175">Coiled coil</keyword>